<feature type="compositionally biased region" description="Basic and acidic residues" evidence="1">
    <location>
        <begin position="960"/>
        <end position="972"/>
    </location>
</feature>
<feature type="compositionally biased region" description="Polar residues" evidence="1">
    <location>
        <begin position="249"/>
        <end position="261"/>
    </location>
</feature>
<feature type="compositionally biased region" description="Basic and acidic residues" evidence="1">
    <location>
        <begin position="865"/>
        <end position="883"/>
    </location>
</feature>
<feature type="compositionally biased region" description="Low complexity" evidence="1">
    <location>
        <begin position="120"/>
        <end position="131"/>
    </location>
</feature>
<feature type="compositionally biased region" description="Polar residues" evidence="1">
    <location>
        <begin position="660"/>
        <end position="673"/>
    </location>
</feature>
<gene>
    <name evidence="2" type="ORF">GSLYS_00012704001</name>
</gene>
<evidence type="ECO:0000313" key="3">
    <source>
        <dbReference type="Proteomes" id="UP001497497"/>
    </source>
</evidence>
<feature type="region of interest" description="Disordered" evidence="1">
    <location>
        <begin position="530"/>
        <end position="733"/>
    </location>
</feature>
<feature type="region of interest" description="Disordered" evidence="1">
    <location>
        <begin position="349"/>
        <end position="479"/>
    </location>
</feature>
<comment type="caution">
    <text evidence="2">The sequence shown here is derived from an EMBL/GenBank/DDBJ whole genome shotgun (WGS) entry which is preliminary data.</text>
</comment>
<dbReference type="PANTHER" id="PTHR36489:SF1">
    <property type="entry name" value="G-PROTEIN COUPLED RECEPTORS FAMILY 1 PROFILE DOMAIN-CONTAINING PROTEIN"/>
    <property type="match status" value="1"/>
</dbReference>
<evidence type="ECO:0000256" key="1">
    <source>
        <dbReference type="SAM" id="MobiDB-lite"/>
    </source>
</evidence>
<feature type="non-terminal residue" evidence="2">
    <location>
        <position position="972"/>
    </location>
</feature>
<organism evidence="2 3">
    <name type="scientific">Lymnaea stagnalis</name>
    <name type="common">Great pond snail</name>
    <name type="synonym">Helix stagnalis</name>
    <dbReference type="NCBI Taxonomy" id="6523"/>
    <lineage>
        <taxon>Eukaryota</taxon>
        <taxon>Metazoa</taxon>
        <taxon>Spiralia</taxon>
        <taxon>Lophotrochozoa</taxon>
        <taxon>Mollusca</taxon>
        <taxon>Gastropoda</taxon>
        <taxon>Heterobranchia</taxon>
        <taxon>Euthyneura</taxon>
        <taxon>Panpulmonata</taxon>
        <taxon>Hygrophila</taxon>
        <taxon>Lymnaeoidea</taxon>
        <taxon>Lymnaeidae</taxon>
        <taxon>Lymnaea</taxon>
    </lineage>
</organism>
<feature type="compositionally biased region" description="Basic and acidic residues" evidence="1">
    <location>
        <begin position="599"/>
        <end position="618"/>
    </location>
</feature>
<dbReference type="Proteomes" id="UP001497497">
    <property type="component" value="Unassembled WGS sequence"/>
</dbReference>
<dbReference type="EMBL" id="CAXITT010000316">
    <property type="protein sequence ID" value="CAL1538883.1"/>
    <property type="molecule type" value="Genomic_DNA"/>
</dbReference>
<feature type="compositionally biased region" description="Basic and acidic residues" evidence="1">
    <location>
        <begin position="678"/>
        <end position="690"/>
    </location>
</feature>
<feature type="region of interest" description="Disordered" evidence="1">
    <location>
        <begin position="1"/>
        <end position="136"/>
    </location>
</feature>
<feature type="compositionally biased region" description="Polar residues" evidence="1">
    <location>
        <begin position="406"/>
        <end position="451"/>
    </location>
</feature>
<accession>A0AAV2HXI1</accession>
<feature type="region of interest" description="Disordered" evidence="1">
    <location>
        <begin position="249"/>
        <end position="273"/>
    </location>
</feature>
<protein>
    <submittedName>
        <fullName evidence="2">Uncharacterized protein</fullName>
    </submittedName>
</protein>
<feature type="compositionally biased region" description="Basic and acidic residues" evidence="1">
    <location>
        <begin position="556"/>
        <end position="591"/>
    </location>
</feature>
<feature type="compositionally biased region" description="Polar residues" evidence="1">
    <location>
        <begin position="912"/>
        <end position="928"/>
    </location>
</feature>
<feature type="compositionally biased region" description="Basic and acidic residues" evidence="1">
    <location>
        <begin position="55"/>
        <end position="83"/>
    </location>
</feature>
<evidence type="ECO:0000313" key="2">
    <source>
        <dbReference type="EMBL" id="CAL1538883.1"/>
    </source>
</evidence>
<dbReference type="PANTHER" id="PTHR36489">
    <property type="entry name" value="PROTEIN-COUPLED RECEPTOR GPR1, PUTATIVE-RELATED"/>
    <property type="match status" value="1"/>
</dbReference>
<dbReference type="AlphaFoldDB" id="A0AAV2HXI1"/>
<sequence>MADVTQKSSRRVEADVDDEPTPSTSDIITATDVTPSTHSENKVAVNQGAGEILETSERETSARAVFRDAKNQEDRGFDKRGDKQEEDVSSSGRANEAVDVSQCKDPTTRNREDSSSISRAANENNEDINAALGSSHNIQFTVEATRVEDRDGVDQTAHVVTTSHPAAADVVATTSHNVRDFPKILTTDGVDSIISTESFPERSDGVPGAVMELNAADASVEKEIPDETVAGVTGDDFEGRQANVGQQAFSQEEKMGQTQCGASDEPSSKARSEIDDVCDESFEEIGEIGSAVDWTTGHDLNETAELVKGTEQAVKKVDERSLNEEEEQAWSSEVETALSEAMEQVLNEGKEETLCEPVEQQLSEPIEQRLSESIEQQLSEPIEQRLSEQIEQQLSEPIEQRLSEPIEQQLSEPIEQQLSEPIEQQLSEPIEQQLSEPIEQQLSEPTEQQLSEPIEQRLSEPIEQMLNEPLEKNLSQSIEQTLSETIEQTESEPIQKTLSETIEQTLSEPIEQTLSEPIDESFIELNEQSLNECREEEENESKEQALNKAMEQVLLEAKEQSLNEAKEQSSNEAKKQSLNEAKEQSLNEAKEQSLNSLNEVKEQSLNEAKEQSLNEAREQALNATKELSFGANQPGLSSPEKKAGHKFITSESKDERLEESTNNPSGQTDQETGQPLKEIGKGSEVAEVKTKAAPGIQDTEIPMSEPHGTEDGVASEREIPQLHRIEESVTPEGRDGLARLHRVAEEMVTALVSEACSSVDRKVSETVVDASVQNEAPARLECLEHVEAKMKSTPASGGTDHGSDEPSNVGEADTVNEVTSSNSTMGPEEIDSMASYRNNEPSENRALSPDTEADEMEKINFYNSKTKDAEDPNVKEIFHREAGDTPMAATNQREGDDVPTAESGEGEGAIDNPSNVIGSQCITTSTTPVPDDEKQLRTEPVSVPETQKNFDATEFNADAPPEKLRPSKDGRG</sequence>
<feature type="region of interest" description="Disordered" evidence="1">
    <location>
        <begin position="789"/>
        <end position="972"/>
    </location>
</feature>
<feature type="compositionally biased region" description="Polar residues" evidence="1">
    <location>
        <begin position="21"/>
        <end position="38"/>
    </location>
</feature>
<reference evidence="2 3" key="1">
    <citation type="submission" date="2024-04" db="EMBL/GenBank/DDBJ databases">
        <authorList>
            <consortium name="Genoscope - CEA"/>
            <person name="William W."/>
        </authorList>
    </citation>
    <scope>NUCLEOTIDE SEQUENCE [LARGE SCALE GENOMIC DNA]</scope>
</reference>
<feature type="compositionally biased region" description="Polar residues" evidence="1">
    <location>
        <begin position="816"/>
        <end position="825"/>
    </location>
</feature>
<name>A0AAV2HXI1_LYMST</name>
<proteinExistence type="predicted"/>
<feature type="compositionally biased region" description="Basic and acidic residues" evidence="1">
    <location>
        <begin position="707"/>
        <end position="733"/>
    </location>
</feature>
<keyword evidence="3" id="KW-1185">Reference proteome</keyword>